<name>A0A738G5G8_SALER</name>
<proteinExistence type="predicted"/>
<dbReference type="AlphaFoldDB" id="A0A738G5G8"/>
<evidence type="ECO:0000259" key="1">
    <source>
        <dbReference type="Pfam" id="PF01370"/>
    </source>
</evidence>
<comment type="caution">
    <text evidence="2">The sequence shown here is derived from an EMBL/GenBank/DDBJ whole genome shotgun (WGS) entry which is preliminary data.</text>
</comment>
<organism evidence="2">
    <name type="scientific">Salmonella enterica</name>
    <name type="common">Salmonella choleraesuis</name>
    <dbReference type="NCBI Taxonomy" id="28901"/>
    <lineage>
        <taxon>Bacteria</taxon>
        <taxon>Pseudomonadati</taxon>
        <taxon>Pseudomonadota</taxon>
        <taxon>Gammaproteobacteria</taxon>
        <taxon>Enterobacterales</taxon>
        <taxon>Enterobacteriaceae</taxon>
        <taxon>Salmonella</taxon>
    </lineage>
</organism>
<dbReference type="Pfam" id="PF01370">
    <property type="entry name" value="Epimerase"/>
    <property type="match status" value="1"/>
</dbReference>
<gene>
    <name evidence="2" type="ORF">G4X89_000166</name>
</gene>
<sequence>MKLLITGGCGFLGSNLASFALSQGIDLIVFDNLSRKGATDNLHWLSSL</sequence>
<dbReference type="EMBL" id="DAATLQ010000002">
    <property type="protein sequence ID" value="HAE8817851.1"/>
    <property type="molecule type" value="Genomic_DNA"/>
</dbReference>
<dbReference type="InterPro" id="IPR001509">
    <property type="entry name" value="Epimerase_deHydtase"/>
</dbReference>
<protein>
    <submittedName>
        <fullName evidence="2">NAD-dependent epimerase/dehydratase family protein</fullName>
    </submittedName>
</protein>
<dbReference type="SUPFAM" id="SSF51735">
    <property type="entry name" value="NAD(P)-binding Rossmann-fold domains"/>
    <property type="match status" value="1"/>
</dbReference>
<dbReference type="Gene3D" id="3.40.50.720">
    <property type="entry name" value="NAD(P)-binding Rossmann-like Domain"/>
    <property type="match status" value="1"/>
</dbReference>
<accession>A0A738G5G8</accession>
<reference evidence="2" key="1">
    <citation type="journal article" date="2018" name="Genome Biol.">
        <title>SKESA: strategic k-mer extension for scrupulous assemblies.</title>
        <authorList>
            <person name="Souvorov A."/>
            <person name="Agarwala R."/>
            <person name="Lipman D.J."/>
        </authorList>
    </citation>
    <scope>NUCLEOTIDE SEQUENCE</scope>
    <source>
        <strain evidence="2">15-5595</strain>
    </source>
</reference>
<dbReference type="InterPro" id="IPR036291">
    <property type="entry name" value="NAD(P)-bd_dom_sf"/>
</dbReference>
<evidence type="ECO:0000313" key="2">
    <source>
        <dbReference type="EMBL" id="HAE8817851.1"/>
    </source>
</evidence>
<reference evidence="2" key="2">
    <citation type="submission" date="2018-07" db="EMBL/GenBank/DDBJ databases">
        <authorList>
            <consortium name="NCBI Pathogen Detection Project"/>
        </authorList>
    </citation>
    <scope>NUCLEOTIDE SEQUENCE</scope>
    <source>
        <strain evidence="2">15-5595</strain>
    </source>
</reference>
<feature type="domain" description="NAD-dependent epimerase/dehydratase" evidence="1">
    <location>
        <begin position="4"/>
        <end position="42"/>
    </location>
</feature>
<feature type="non-terminal residue" evidence="2">
    <location>
        <position position="48"/>
    </location>
</feature>